<accession>A0A0F9U1T4</accession>
<gene>
    <name evidence="3" type="ORF">LCGC14_0661140</name>
</gene>
<evidence type="ECO:0000259" key="2">
    <source>
        <dbReference type="Pfam" id="PF13439"/>
    </source>
</evidence>
<dbReference type="PANTHER" id="PTHR12526:SF638">
    <property type="entry name" value="SPORE COAT PROTEIN SA"/>
    <property type="match status" value="1"/>
</dbReference>
<dbReference type="Pfam" id="PF00534">
    <property type="entry name" value="Glycos_transf_1"/>
    <property type="match status" value="1"/>
</dbReference>
<dbReference type="InterPro" id="IPR001296">
    <property type="entry name" value="Glyco_trans_1"/>
</dbReference>
<evidence type="ECO:0008006" key="4">
    <source>
        <dbReference type="Google" id="ProtNLM"/>
    </source>
</evidence>
<evidence type="ECO:0000259" key="1">
    <source>
        <dbReference type="Pfam" id="PF00534"/>
    </source>
</evidence>
<dbReference type="AlphaFoldDB" id="A0A0F9U1T4"/>
<dbReference type="EMBL" id="LAZR01001266">
    <property type="protein sequence ID" value="KKN47608.1"/>
    <property type="molecule type" value="Genomic_DNA"/>
</dbReference>
<evidence type="ECO:0000313" key="3">
    <source>
        <dbReference type="EMBL" id="KKN47608.1"/>
    </source>
</evidence>
<sequence>MNKTLTVIQILPALNSGGVERGTTEIANALVKAGHRSIVISAGGRLVEQLENEGTTHITLPIGEKRLSTLKYIWKMRKIIRDIQPDIIHLRSRLPAWIAYLAWKKLPVAHRPHIVTTVHGPYSVNKYSAIMTIGEQVIAVSNMIKNYILDNYQGINPNKIHVIHRGIDPQRYSNEYRPSDAWLTQWQQDYPQLTNQFVMTLPARITGWKGQDDFISCIHRLKSQGIKVQGLIVGETHPRKQAFLAVLKQRIKELDLENEIIFTGHRSDLQNILAVSNIVFSLAKQPEAFGRTTIEALSMGIPVIGYDHGGVAEQLDTLFPEGKVPVEDIQAVVDKVIAWQHTTPSVGTDHPFTLQIMCQKTLEIYQELANKPKI</sequence>
<feature type="domain" description="Glycosyltransferase subfamily 4-like N-terminal" evidence="2">
    <location>
        <begin position="17"/>
        <end position="171"/>
    </location>
</feature>
<dbReference type="GO" id="GO:0016757">
    <property type="term" value="F:glycosyltransferase activity"/>
    <property type="evidence" value="ECO:0007669"/>
    <property type="project" value="InterPro"/>
</dbReference>
<organism evidence="3">
    <name type="scientific">marine sediment metagenome</name>
    <dbReference type="NCBI Taxonomy" id="412755"/>
    <lineage>
        <taxon>unclassified sequences</taxon>
        <taxon>metagenomes</taxon>
        <taxon>ecological metagenomes</taxon>
    </lineage>
</organism>
<dbReference type="Gene3D" id="3.40.50.2000">
    <property type="entry name" value="Glycogen Phosphorylase B"/>
    <property type="match status" value="2"/>
</dbReference>
<reference evidence="3" key="1">
    <citation type="journal article" date="2015" name="Nature">
        <title>Complex archaea that bridge the gap between prokaryotes and eukaryotes.</title>
        <authorList>
            <person name="Spang A."/>
            <person name="Saw J.H."/>
            <person name="Jorgensen S.L."/>
            <person name="Zaremba-Niedzwiedzka K."/>
            <person name="Martijn J."/>
            <person name="Lind A.E."/>
            <person name="van Eijk R."/>
            <person name="Schleper C."/>
            <person name="Guy L."/>
            <person name="Ettema T.J."/>
        </authorList>
    </citation>
    <scope>NUCLEOTIDE SEQUENCE</scope>
</reference>
<dbReference type="CDD" id="cd03819">
    <property type="entry name" value="GT4_WavL-like"/>
    <property type="match status" value="1"/>
</dbReference>
<proteinExistence type="predicted"/>
<name>A0A0F9U1T4_9ZZZZ</name>
<dbReference type="InterPro" id="IPR028098">
    <property type="entry name" value="Glyco_trans_4-like_N"/>
</dbReference>
<dbReference type="PANTHER" id="PTHR12526">
    <property type="entry name" value="GLYCOSYLTRANSFERASE"/>
    <property type="match status" value="1"/>
</dbReference>
<comment type="caution">
    <text evidence="3">The sequence shown here is derived from an EMBL/GenBank/DDBJ whole genome shotgun (WGS) entry which is preliminary data.</text>
</comment>
<dbReference type="Pfam" id="PF13439">
    <property type="entry name" value="Glyco_transf_4"/>
    <property type="match status" value="1"/>
</dbReference>
<feature type="domain" description="Glycosyl transferase family 1" evidence="1">
    <location>
        <begin position="188"/>
        <end position="339"/>
    </location>
</feature>
<dbReference type="SUPFAM" id="SSF53756">
    <property type="entry name" value="UDP-Glycosyltransferase/glycogen phosphorylase"/>
    <property type="match status" value="1"/>
</dbReference>
<protein>
    <recommendedName>
        <fullName evidence="4">Glycosyltransferase subfamily 4-like N-terminal domain-containing protein</fullName>
    </recommendedName>
</protein>